<dbReference type="AlphaFoldDB" id="A0A6G1LPF3"/>
<feature type="transmembrane region" description="Helical" evidence="1">
    <location>
        <begin position="150"/>
        <end position="172"/>
    </location>
</feature>
<organism evidence="2 3">
    <name type="scientific">Nylanderia fulva</name>
    <dbReference type="NCBI Taxonomy" id="613905"/>
    <lineage>
        <taxon>Eukaryota</taxon>
        <taxon>Metazoa</taxon>
        <taxon>Ecdysozoa</taxon>
        <taxon>Arthropoda</taxon>
        <taxon>Hexapoda</taxon>
        <taxon>Insecta</taxon>
        <taxon>Pterygota</taxon>
        <taxon>Neoptera</taxon>
        <taxon>Endopterygota</taxon>
        <taxon>Hymenoptera</taxon>
        <taxon>Apocrita</taxon>
        <taxon>Aculeata</taxon>
        <taxon>Formicoidea</taxon>
        <taxon>Formicidae</taxon>
        <taxon>Formicinae</taxon>
        <taxon>Nylanderia</taxon>
    </lineage>
</organism>
<reference evidence="2 3" key="1">
    <citation type="submission" date="2019-08" db="EMBL/GenBank/DDBJ databases">
        <title>High quality draft denovo assembly of Nylanderia fulva.</title>
        <authorList>
            <person name="Vargo E.L."/>
            <person name="Tarone A.M."/>
            <person name="Konganti K.R."/>
        </authorList>
    </citation>
    <scope>NUCLEOTIDE SEQUENCE [LARGE SCALE GENOMIC DNA]</scope>
    <source>
        <strain evidence="2">TAMU-Nful-2015</strain>
        <tissue evidence="2">Whole body</tissue>
    </source>
</reference>
<sequence>MKIDNTLSKSMEIVLRIFGIWPNSSYILFRISMDRYTFLFCRVFRSDENLSETMAYTIFLIKLGTFWNMYQNITMMATDFENRIIDEVSMITTTYYANLSRRLNNGTIVILTVAILLNCSNISRMTRKRPILPRTAHFGNGLPFDFNQTLVYWLIIIIQFSLNIVYLCAWHVNTLLINL</sequence>
<protein>
    <submittedName>
        <fullName evidence="2">Odorant receptor 419</fullName>
    </submittedName>
</protein>
<keyword evidence="3" id="KW-1185">Reference proteome</keyword>
<keyword evidence="1" id="KW-0812">Transmembrane</keyword>
<evidence type="ECO:0000313" key="3">
    <source>
        <dbReference type="Proteomes" id="UP000479987"/>
    </source>
</evidence>
<keyword evidence="1" id="KW-0472">Membrane</keyword>
<feature type="non-terminal residue" evidence="2">
    <location>
        <position position="179"/>
    </location>
</feature>
<accession>A0A6G1LPF3</accession>
<keyword evidence="1" id="KW-1133">Transmembrane helix</keyword>
<feature type="transmembrane region" description="Helical" evidence="1">
    <location>
        <begin position="13"/>
        <end position="32"/>
    </location>
</feature>
<evidence type="ECO:0000313" key="2">
    <source>
        <dbReference type="EMBL" id="KAF3054442.1"/>
    </source>
</evidence>
<keyword evidence="2" id="KW-0675">Receptor</keyword>
<name>A0A6G1LPF3_9HYME</name>
<feature type="transmembrane region" description="Helical" evidence="1">
    <location>
        <begin position="53"/>
        <end position="70"/>
    </location>
</feature>
<proteinExistence type="predicted"/>
<feature type="transmembrane region" description="Helical" evidence="1">
    <location>
        <begin position="103"/>
        <end position="122"/>
    </location>
</feature>
<gene>
    <name evidence="2" type="primary">Or-419</name>
    <name evidence="2" type="synonym">Nful_v1.0-Or-419-CTEdH</name>
    <name evidence="2" type="ORF">NFUL_NFUL000211</name>
</gene>
<dbReference type="EMBL" id="SGBU01002517">
    <property type="protein sequence ID" value="KAF3054442.1"/>
    <property type="molecule type" value="Genomic_DNA"/>
</dbReference>
<dbReference type="Proteomes" id="UP000479987">
    <property type="component" value="Unassembled WGS sequence"/>
</dbReference>
<evidence type="ECO:0000256" key="1">
    <source>
        <dbReference type="SAM" id="Phobius"/>
    </source>
</evidence>
<comment type="caution">
    <text evidence="2">The sequence shown here is derived from an EMBL/GenBank/DDBJ whole genome shotgun (WGS) entry which is preliminary data.</text>
</comment>